<reference evidence="3 4" key="1">
    <citation type="journal article" date="2014" name="PLoS ONE">
        <title>Improving the Safety of Staphylococcus aureus Polyvalent Phages by Their Production on a Staphylococcus xylosus Strain.</title>
        <authorList>
            <person name="El Haddad L."/>
            <person name="Ben Abdallah N."/>
            <person name="Plante P.L."/>
            <person name="Dumaresq J."/>
            <person name="Katsarava R."/>
            <person name="Labrie S."/>
            <person name="Corbeil J."/>
            <person name="St-Gelais D."/>
            <person name="Moineau S."/>
        </authorList>
    </citation>
    <scope>NUCLEOTIDE SEQUENCE [LARGE SCALE GENOMIC DNA]</scope>
</reference>
<evidence type="ECO:0000313" key="3">
    <source>
        <dbReference type="EMBL" id="AFX93349.1"/>
    </source>
</evidence>
<feature type="domain" description="DUF7349" evidence="2">
    <location>
        <begin position="4"/>
        <end position="53"/>
    </location>
</feature>
<sequence>MLYYKKLLDKKMATVYGTVEIDKDGVVKGLTKEQEKEFANVPGFEFEEEKKTTRKQSASTSKEEEPKEEEKKASTRKTTNTTRKSTARKTTAKKDENK</sequence>
<proteinExistence type="predicted"/>
<dbReference type="GeneID" id="22276495"/>
<dbReference type="Proteomes" id="UP000028568">
    <property type="component" value="Segment"/>
</dbReference>
<name>A0A075BDS0_9CAUD</name>
<protein>
    <recommendedName>
        <fullName evidence="2">DUF7349 domain-containing protein</fullName>
    </recommendedName>
</protein>
<dbReference type="KEGG" id="vg:22276495"/>
<dbReference type="Pfam" id="PF24040">
    <property type="entry name" value="DUF7349"/>
    <property type="match status" value="1"/>
</dbReference>
<evidence type="ECO:0000313" key="4">
    <source>
        <dbReference type="Proteomes" id="UP000028568"/>
    </source>
</evidence>
<feature type="region of interest" description="Disordered" evidence="1">
    <location>
        <begin position="39"/>
        <end position="98"/>
    </location>
</feature>
<accession>A0A075BDS0</accession>
<evidence type="ECO:0000259" key="2">
    <source>
        <dbReference type="Pfam" id="PF24040"/>
    </source>
</evidence>
<evidence type="ECO:0000256" key="1">
    <source>
        <dbReference type="SAM" id="MobiDB-lite"/>
    </source>
</evidence>
<dbReference type="InterPro" id="IPR055773">
    <property type="entry name" value="DUF7349"/>
</dbReference>
<dbReference type="EMBL" id="KC012913">
    <property type="protein sequence ID" value="AFX93349.1"/>
    <property type="molecule type" value="Genomic_DNA"/>
</dbReference>
<organism evidence="3 4">
    <name type="scientific">Staphylococcus phage Team1</name>
    <dbReference type="NCBI Taxonomy" id="1262512"/>
    <lineage>
        <taxon>Viruses</taxon>
        <taxon>Duplodnaviria</taxon>
        <taxon>Heunggongvirae</taxon>
        <taxon>Uroviricota</taxon>
        <taxon>Caudoviricetes</taxon>
        <taxon>Herelleviridae</taxon>
        <taxon>Twortvirinae</taxon>
        <taxon>Kayvirus</taxon>
        <taxon>Kayvirus G1</taxon>
    </lineage>
</organism>
<dbReference type="RefSeq" id="YP_009098232.1">
    <property type="nucleotide sequence ID" value="NC_025417.1"/>
</dbReference>
<feature type="compositionally biased region" description="Basic and acidic residues" evidence="1">
    <location>
        <begin position="61"/>
        <end position="73"/>
    </location>
</feature>